<evidence type="ECO:0000313" key="2">
    <source>
        <dbReference type="Proteomes" id="UP000016648"/>
    </source>
</evidence>
<gene>
    <name evidence="1" type="ORF">HMPREF9135_0955</name>
</gene>
<comment type="caution">
    <text evidence="1">The sequence shown here is derived from an EMBL/GenBank/DDBJ whole genome shotgun (WGS) entry which is preliminary data.</text>
</comment>
<evidence type="ECO:0000313" key="1">
    <source>
        <dbReference type="EMBL" id="ERK38336.1"/>
    </source>
</evidence>
<dbReference type="AlphaFoldDB" id="U2P2C1"/>
<organism evidence="1 2">
    <name type="scientific">Segatella baroniae F0067</name>
    <dbReference type="NCBI Taxonomy" id="1115809"/>
    <lineage>
        <taxon>Bacteria</taxon>
        <taxon>Pseudomonadati</taxon>
        <taxon>Bacteroidota</taxon>
        <taxon>Bacteroidia</taxon>
        <taxon>Bacteroidales</taxon>
        <taxon>Prevotellaceae</taxon>
        <taxon>Segatella</taxon>
    </lineage>
</organism>
<dbReference type="EMBL" id="AWEY01000039">
    <property type="protein sequence ID" value="ERK38336.1"/>
    <property type="molecule type" value="Genomic_DNA"/>
</dbReference>
<accession>U2P2C1</accession>
<reference evidence="1 2" key="1">
    <citation type="submission" date="2013-08" db="EMBL/GenBank/DDBJ databases">
        <authorList>
            <person name="Durkin A.S."/>
            <person name="Haft D.R."/>
            <person name="McCorrison J."/>
            <person name="Torralba M."/>
            <person name="Gillis M."/>
            <person name="Haft D.H."/>
            <person name="Methe B."/>
            <person name="Sutton G."/>
            <person name="Nelson K.E."/>
        </authorList>
    </citation>
    <scope>NUCLEOTIDE SEQUENCE [LARGE SCALE GENOMIC DNA]</scope>
    <source>
        <strain evidence="1 2">F0067</strain>
    </source>
</reference>
<name>U2P2C1_9BACT</name>
<keyword evidence="2" id="KW-1185">Reference proteome</keyword>
<dbReference type="Proteomes" id="UP000016648">
    <property type="component" value="Unassembled WGS sequence"/>
</dbReference>
<sequence>MIYLLFFYLYPTAISGAFDNILAINPNWPLQHNDGALRMQLCGGWPEVQLEM</sequence>
<proteinExistence type="predicted"/>
<protein>
    <submittedName>
        <fullName evidence="1">Uncharacterized protein</fullName>
    </submittedName>
</protein>